<evidence type="ECO:0000313" key="3">
    <source>
        <dbReference type="Proteomes" id="UP000585905"/>
    </source>
</evidence>
<reference evidence="2 3" key="1">
    <citation type="submission" date="2020-07" db="EMBL/GenBank/DDBJ databases">
        <title>Sequencing the genomes of 1000 actinobacteria strains.</title>
        <authorList>
            <person name="Klenk H.-P."/>
        </authorList>
    </citation>
    <scope>NUCLEOTIDE SEQUENCE [LARGE SCALE GENOMIC DNA]</scope>
    <source>
        <strain evidence="2 3">DSM 19663</strain>
    </source>
</reference>
<proteinExistence type="predicted"/>
<comment type="caution">
    <text evidence="2">The sequence shown here is derived from an EMBL/GenBank/DDBJ whole genome shotgun (WGS) entry which is preliminary data.</text>
</comment>
<keyword evidence="1" id="KW-1133">Transmembrane helix</keyword>
<keyword evidence="1" id="KW-0812">Transmembrane</keyword>
<accession>A0A839EAW7</accession>
<dbReference type="AlphaFoldDB" id="A0A839EAW7"/>
<protein>
    <submittedName>
        <fullName evidence="2">Uncharacterized protein</fullName>
    </submittedName>
</protein>
<dbReference type="EMBL" id="JACGWX010000001">
    <property type="protein sequence ID" value="MBA8846495.1"/>
    <property type="molecule type" value="Genomic_DNA"/>
</dbReference>
<name>A0A839EAW7_9MICO</name>
<sequence>MNAEAQDAPAAARPRFGASRVAVTIALGLLAAWFLFDGVSNLLALPQQLRALGLADRTPWPVLAASVLAPPVIFALGLVVGRRQTLTRFTLVLIVALATIATTRLSLVAAASAIVTG</sequence>
<evidence type="ECO:0000313" key="2">
    <source>
        <dbReference type="EMBL" id="MBA8846495.1"/>
    </source>
</evidence>
<organism evidence="2 3">
    <name type="scientific">Microcella alkalica</name>
    <dbReference type="NCBI Taxonomy" id="355930"/>
    <lineage>
        <taxon>Bacteria</taxon>
        <taxon>Bacillati</taxon>
        <taxon>Actinomycetota</taxon>
        <taxon>Actinomycetes</taxon>
        <taxon>Micrococcales</taxon>
        <taxon>Microbacteriaceae</taxon>
        <taxon>Microcella</taxon>
    </lineage>
</organism>
<feature type="transmembrane region" description="Helical" evidence="1">
    <location>
        <begin position="60"/>
        <end position="79"/>
    </location>
</feature>
<evidence type="ECO:0000256" key="1">
    <source>
        <dbReference type="SAM" id="Phobius"/>
    </source>
</evidence>
<feature type="transmembrane region" description="Helical" evidence="1">
    <location>
        <begin position="91"/>
        <end position="115"/>
    </location>
</feature>
<feature type="transmembrane region" description="Helical" evidence="1">
    <location>
        <begin position="21"/>
        <end position="40"/>
    </location>
</feature>
<gene>
    <name evidence="2" type="ORF">FHX53_000059</name>
</gene>
<dbReference type="Proteomes" id="UP000585905">
    <property type="component" value="Unassembled WGS sequence"/>
</dbReference>
<keyword evidence="3" id="KW-1185">Reference proteome</keyword>
<keyword evidence="1" id="KW-0472">Membrane</keyword>